<comment type="caution">
    <text evidence="6">The sequence shown here is derived from an EMBL/GenBank/DDBJ whole genome shotgun (WGS) entry which is preliminary data.</text>
</comment>
<comment type="subcellular location">
    <subcellularLocation>
        <location evidence="1">Membrane</location>
        <topology evidence="1">Multi-pass membrane protein</topology>
    </subcellularLocation>
</comment>
<accession>A0AA39ND17</accession>
<dbReference type="SUPFAM" id="SSF103473">
    <property type="entry name" value="MFS general substrate transporter"/>
    <property type="match status" value="1"/>
</dbReference>
<evidence type="ECO:0000256" key="4">
    <source>
        <dbReference type="ARBA" id="ARBA00023136"/>
    </source>
</evidence>
<keyword evidence="2 5" id="KW-0812">Transmembrane</keyword>
<feature type="transmembrane region" description="Helical" evidence="5">
    <location>
        <begin position="107"/>
        <end position="125"/>
    </location>
</feature>
<sequence>MNSESELAPLLDEVSPHEEIYNRFSPARRRTIVALVSRGVLIPTKFASRTFIPAIPQIDPQLGSTIASKSYIVVKQYHCLAVGLSPFAPSLGSMTSATYSRFYERKLIYLAGIPFLTLGSVGVALSRNVPEMMVWRFIQAFGTSGGMSACFLLPSTLRNLLMKS</sequence>
<evidence type="ECO:0000256" key="5">
    <source>
        <dbReference type="SAM" id="Phobius"/>
    </source>
</evidence>
<evidence type="ECO:0000313" key="7">
    <source>
        <dbReference type="Proteomes" id="UP001175227"/>
    </source>
</evidence>
<dbReference type="PANTHER" id="PTHR23502:SF64">
    <property type="entry name" value="TRANSPORTER, PUTATIVE (AFU_ORTHOLOGUE AFUA_3G11760)-RELATED"/>
    <property type="match status" value="1"/>
</dbReference>
<keyword evidence="3 5" id="KW-1133">Transmembrane helix</keyword>
<organism evidence="6 7">
    <name type="scientific">Armillaria novae-zelandiae</name>
    <dbReference type="NCBI Taxonomy" id="153914"/>
    <lineage>
        <taxon>Eukaryota</taxon>
        <taxon>Fungi</taxon>
        <taxon>Dikarya</taxon>
        <taxon>Basidiomycota</taxon>
        <taxon>Agaricomycotina</taxon>
        <taxon>Agaricomycetes</taxon>
        <taxon>Agaricomycetidae</taxon>
        <taxon>Agaricales</taxon>
        <taxon>Marasmiineae</taxon>
        <taxon>Physalacriaceae</taxon>
        <taxon>Armillaria</taxon>
    </lineage>
</organism>
<reference evidence="6" key="1">
    <citation type="submission" date="2023-06" db="EMBL/GenBank/DDBJ databases">
        <authorList>
            <consortium name="Lawrence Berkeley National Laboratory"/>
            <person name="Ahrendt S."/>
            <person name="Sahu N."/>
            <person name="Indic B."/>
            <person name="Wong-Bajracharya J."/>
            <person name="Merenyi Z."/>
            <person name="Ke H.-M."/>
            <person name="Monk M."/>
            <person name="Kocsube S."/>
            <person name="Drula E."/>
            <person name="Lipzen A."/>
            <person name="Balint B."/>
            <person name="Henrissat B."/>
            <person name="Andreopoulos B."/>
            <person name="Martin F.M."/>
            <person name="Harder C.B."/>
            <person name="Rigling D."/>
            <person name="Ford K.L."/>
            <person name="Foster G.D."/>
            <person name="Pangilinan J."/>
            <person name="Papanicolaou A."/>
            <person name="Barry K."/>
            <person name="LaButti K."/>
            <person name="Viragh M."/>
            <person name="Koriabine M."/>
            <person name="Yan M."/>
            <person name="Riley R."/>
            <person name="Champramary S."/>
            <person name="Plett K.L."/>
            <person name="Tsai I.J."/>
            <person name="Slot J."/>
            <person name="Sipos G."/>
            <person name="Plett J."/>
            <person name="Nagy L.G."/>
            <person name="Grigoriev I.V."/>
        </authorList>
    </citation>
    <scope>NUCLEOTIDE SEQUENCE</scope>
    <source>
        <strain evidence="6">ICMP 16352</strain>
    </source>
</reference>
<evidence type="ECO:0000256" key="3">
    <source>
        <dbReference type="ARBA" id="ARBA00022989"/>
    </source>
</evidence>
<protein>
    <recommendedName>
        <fullName evidence="8">Major facilitator superfamily (MFS) profile domain-containing protein</fullName>
    </recommendedName>
</protein>
<evidence type="ECO:0000256" key="1">
    <source>
        <dbReference type="ARBA" id="ARBA00004141"/>
    </source>
</evidence>
<dbReference type="Gene3D" id="1.20.1720.10">
    <property type="entry name" value="Multidrug resistance protein D"/>
    <property type="match status" value="1"/>
</dbReference>
<keyword evidence="7" id="KW-1185">Reference proteome</keyword>
<feature type="transmembrane region" description="Helical" evidence="5">
    <location>
        <begin position="137"/>
        <end position="157"/>
    </location>
</feature>
<dbReference type="EMBL" id="JAUEPR010000108">
    <property type="protein sequence ID" value="KAK0463411.1"/>
    <property type="molecule type" value="Genomic_DNA"/>
</dbReference>
<evidence type="ECO:0008006" key="8">
    <source>
        <dbReference type="Google" id="ProtNLM"/>
    </source>
</evidence>
<evidence type="ECO:0000313" key="6">
    <source>
        <dbReference type="EMBL" id="KAK0463411.1"/>
    </source>
</evidence>
<dbReference type="Proteomes" id="UP001175227">
    <property type="component" value="Unassembled WGS sequence"/>
</dbReference>
<dbReference type="AlphaFoldDB" id="A0AA39ND17"/>
<name>A0AA39ND17_9AGAR</name>
<dbReference type="InterPro" id="IPR036259">
    <property type="entry name" value="MFS_trans_sf"/>
</dbReference>
<dbReference type="PANTHER" id="PTHR23502">
    <property type="entry name" value="MAJOR FACILITATOR SUPERFAMILY"/>
    <property type="match status" value="1"/>
</dbReference>
<dbReference type="GO" id="GO:0005886">
    <property type="term" value="C:plasma membrane"/>
    <property type="evidence" value="ECO:0007669"/>
    <property type="project" value="TreeGrafter"/>
</dbReference>
<proteinExistence type="predicted"/>
<gene>
    <name evidence="6" type="ORF">IW261DRAFT_1347551</name>
</gene>
<dbReference type="GO" id="GO:0022857">
    <property type="term" value="F:transmembrane transporter activity"/>
    <property type="evidence" value="ECO:0007669"/>
    <property type="project" value="TreeGrafter"/>
</dbReference>
<keyword evidence="4 5" id="KW-0472">Membrane</keyword>
<evidence type="ECO:0000256" key="2">
    <source>
        <dbReference type="ARBA" id="ARBA00022692"/>
    </source>
</evidence>